<name>A0ABV1WXA7_9ACTN</name>
<evidence type="ECO:0000313" key="2">
    <source>
        <dbReference type="EMBL" id="MER7181394.1"/>
    </source>
</evidence>
<dbReference type="EMBL" id="JBEPEK010000117">
    <property type="protein sequence ID" value="MER7181394.1"/>
    <property type="molecule type" value="Genomic_DNA"/>
</dbReference>
<dbReference type="Proteomes" id="UP001474181">
    <property type="component" value="Unassembled WGS sequence"/>
</dbReference>
<accession>A0ABV1WXA7</accession>
<dbReference type="RefSeq" id="WP_350782191.1">
    <property type="nucleotide sequence ID" value="NZ_JBEPEK010000117.1"/>
</dbReference>
<reference evidence="2 3" key="1">
    <citation type="submission" date="2024-06" db="EMBL/GenBank/DDBJ databases">
        <title>The Natural Products Discovery Center: Release of the First 8490 Sequenced Strains for Exploring Actinobacteria Biosynthetic Diversity.</title>
        <authorList>
            <person name="Kalkreuter E."/>
            <person name="Kautsar S.A."/>
            <person name="Yang D."/>
            <person name="Bader C.D."/>
            <person name="Teijaro C.N."/>
            <person name="Fluegel L."/>
            <person name="Davis C.M."/>
            <person name="Simpson J.R."/>
            <person name="Lauterbach L."/>
            <person name="Steele A.D."/>
            <person name="Gui C."/>
            <person name="Meng S."/>
            <person name="Li G."/>
            <person name="Viehrig K."/>
            <person name="Ye F."/>
            <person name="Su P."/>
            <person name="Kiefer A.F."/>
            <person name="Nichols A."/>
            <person name="Cepeda A.J."/>
            <person name="Yan W."/>
            <person name="Fan B."/>
            <person name="Jiang Y."/>
            <person name="Adhikari A."/>
            <person name="Zheng C.-J."/>
            <person name="Schuster L."/>
            <person name="Cowan T.M."/>
            <person name="Smanski M.J."/>
            <person name="Chevrette M.G."/>
            <person name="De Carvalho L.P.S."/>
            <person name="Shen B."/>
        </authorList>
    </citation>
    <scope>NUCLEOTIDE SEQUENCE [LARGE SCALE GENOMIC DNA]</scope>
    <source>
        <strain evidence="2 3">NPDC000234</strain>
    </source>
</reference>
<keyword evidence="3" id="KW-1185">Reference proteome</keyword>
<evidence type="ECO:0000313" key="3">
    <source>
        <dbReference type="Proteomes" id="UP001474181"/>
    </source>
</evidence>
<gene>
    <name evidence="2" type="ORF">ABT404_18255</name>
</gene>
<feature type="chain" id="PRO_5046710773" description="Secreted protein" evidence="1">
    <location>
        <begin position="22"/>
        <end position="174"/>
    </location>
</feature>
<protein>
    <recommendedName>
        <fullName evidence="4">Secreted protein</fullName>
    </recommendedName>
</protein>
<evidence type="ECO:0008006" key="4">
    <source>
        <dbReference type="Google" id="ProtNLM"/>
    </source>
</evidence>
<keyword evidence="1" id="KW-0732">Signal</keyword>
<organism evidence="2 3">
    <name type="scientific">Streptomyces hyaluromycini</name>
    <dbReference type="NCBI Taxonomy" id="1377993"/>
    <lineage>
        <taxon>Bacteria</taxon>
        <taxon>Bacillati</taxon>
        <taxon>Actinomycetota</taxon>
        <taxon>Actinomycetes</taxon>
        <taxon>Kitasatosporales</taxon>
        <taxon>Streptomycetaceae</taxon>
        <taxon>Streptomyces</taxon>
    </lineage>
</organism>
<proteinExistence type="predicted"/>
<evidence type="ECO:0000256" key="1">
    <source>
        <dbReference type="SAM" id="SignalP"/>
    </source>
</evidence>
<feature type="signal peptide" evidence="1">
    <location>
        <begin position="1"/>
        <end position="21"/>
    </location>
</feature>
<sequence length="174" mass="18164">MSLRSRTAGAALALAVPFALAAVPADADPVPDPDPFVWTDLTPTYTATADYQYEPFAVTDGYARSDTCDKDTQNGKGGAGYHYVRTAGLGSLDPAEPAGLLYETDAGGGRALVAVEWIVRAGSGTAAPTLFGQPFQGPTTVPGVTGPVYTLRAWIWKDNPSGLFAPWNPTVTCP</sequence>
<comment type="caution">
    <text evidence="2">The sequence shown here is derived from an EMBL/GenBank/DDBJ whole genome shotgun (WGS) entry which is preliminary data.</text>
</comment>